<sequence>MASRAQNSPKNNTRIKTGHKAGAYTRSMKPISSMTKHISSIGKPRQTSIWPIPYTPK</sequence>
<evidence type="ECO:0000256" key="1">
    <source>
        <dbReference type="SAM" id="MobiDB-lite"/>
    </source>
</evidence>
<gene>
    <name evidence="2" type="ORF">COLO4_38310</name>
</gene>
<name>A0A1R3FVN5_9ROSI</name>
<feature type="compositionally biased region" description="Polar residues" evidence="1">
    <location>
        <begin position="1"/>
        <end position="15"/>
    </location>
</feature>
<comment type="caution">
    <text evidence="2">The sequence shown here is derived from an EMBL/GenBank/DDBJ whole genome shotgun (WGS) entry which is preliminary data.</text>
</comment>
<reference evidence="3" key="1">
    <citation type="submission" date="2013-09" db="EMBL/GenBank/DDBJ databases">
        <title>Corchorus olitorius genome sequencing.</title>
        <authorList>
            <person name="Alam M."/>
            <person name="Haque M.S."/>
            <person name="Islam M.S."/>
            <person name="Emdad E.M."/>
            <person name="Islam M.M."/>
            <person name="Ahmed B."/>
            <person name="Halim A."/>
            <person name="Hossen Q.M.M."/>
            <person name="Hossain M.Z."/>
            <person name="Ahmed R."/>
            <person name="Khan M.M."/>
            <person name="Islam R."/>
            <person name="Rashid M.M."/>
            <person name="Khan S.A."/>
            <person name="Rahman M.S."/>
            <person name="Alam M."/>
            <person name="Yahiya A.S."/>
            <person name="Khan M.S."/>
            <person name="Azam M.S."/>
            <person name="Haque T."/>
            <person name="Lashkar M.Z.H."/>
            <person name="Akhand A.I."/>
            <person name="Morshed G."/>
            <person name="Roy S."/>
            <person name="Uddin K.S."/>
            <person name="Rabeya T."/>
            <person name="Hossain A.S."/>
            <person name="Chowdhury A."/>
            <person name="Snigdha A.R."/>
            <person name="Mortoza M.S."/>
            <person name="Matin S.A."/>
            <person name="Hoque S.M.E."/>
            <person name="Islam M.K."/>
            <person name="Roy D.K."/>
            <person name="Haider R."/>
            <person name="Moosa M.M."/>
            <person name="Elias S.M."/>
            <person name="Hasan A.M."/>
            <person name="Jahan S."/>
            <person name="Shafiuddin M."/>
            <person name="Mahmood N."/>
            <person name="Shommy N.S."/>
        </authorList>
    </citation>
    <scope>NUCLEOTIDE SEQUENCE [LARGE SCALE GENOMIC DNA]</scope>
    <source>
        <strain evidence="3">cv. O-4</strain>
    </source>
</reference>
<proteinExistence type="predicted"/>
<accession>A0A1R3FVN5</accession>
<dbReference type="AlphaFoldDB" id="A0A1R3FVN5"/>
<dbReference type="Proteomes" id="UP000187203">
    <property type="component" value="Unassembled WGS sequence"/>
</dbReference>
<keyword evidence="3" id="KW-1185">Reference proteome</keyword>
<organism evidence="2 3">
    <name type="scientific">Corchorus olitorius</name>
    <dbReference type="NCBI Taxonomy" id="93759"/>
    <lineage>
        <taxon>Eukaryota</taxon>
        <taxon>Viridiplantae</taxon>
        <taxon>Streptophyta</taxon>
        <taxon>Embryophyta</taxon>
        <taxon>Tracheophyta</taxon>
        <taxon>Spermatophyta</taxon>
        <taxon>Magnoliopsida</taxon>
        <taxon>eudicotyledons</taxon>
        <taxon>Gunneridae</taxon>
        <taxon>Pentapetalae</taxon>
        <taxon>rosids</taxon>
        <taxon>malvids</taxon>
        <taxon>Malvales</taxon>
        <taxon>Malvaceae</taxon>
        <taxon>Grewioideae</taxon>
        <taxon>Apeibeae</taxon>
        <taxon>Corchorus</taxon>
    </lineage>
</organism>
<dbReference type="EMBL" id="AWUE01024740">
    <property type="protein sequence ID" value="OMO49902.1"/>
    <property type="molecule type" value="Genomic_DNA"/>
</dbReference>
<feature type="region of interest" description="Disordered" evidence="1">
    <location>
        <begin position="1"/>
        <end position="57"/>
    </location>
</feature>
<protein>
    <submittedName>
        <fullName evidence="2">Uncharacterized protein</fullName>
    </submittedName>
</protein>
<evidence type="ECO:0000313" key="2">
    <source>
        <dbReference type="EMBL" id="OMO49902.1"/>
    </source>
</evidence>
<evidence type="ECO:0000313" key="3">
    <source>
        <dbReference type="Proteomes" id="UP000187203"/>
    </source>
</evidence>